<dbReference type="PRINTS" id="PR00081">
    <property type="entry name" value="GDHRDH"/>
</dbReference>
<dbReference type="PRINTS" id="PR00080">
    <property type="entry name" value="SDRFAMILY"/>
</dbReference>
<dbReference type="PROSITE" id="PS00061">
    <property type="entry name" value="ADH_SHORT"/>
    <property type="match status" value="1"/>
</dbReference>
<keyword evidence="3" id="KW-0560">Oxidoreductase</keyword>
<evidence type="ECO:0000256" key="1">
    <source>
        <dbReference type="ARBA" id="ARBA00006484"/>
    </source>
</evidence>
<evidence type="ECO:0000259" key="4">
    <source>
        <dbReference type="SMART" id="SM00822"/>
    </source>
</evidence>
<evidence type="ECO:0000256" key="3">
    <source>
        <dbReference type="ARBA" id="ARBA00023002"/>
    </source>
</evidence>
<keyword evidence="2" id="KW-0521">NADP</keyword>
<name>A0A0J6IGE5_COCPO</name>
<dbReference type="SMART" id="SM00822">
    <property type="entry name" value="PKS_KR"/>
    <property type="match status" value="1"/>
</dbReference>
<reference evidence="6" key="3">
    <citation type="journal article" date="2010" name="Genome Res.">
        <title>Population genomic sequencing of Coccidioides fungi reveals recent hybridization and transposon control.</title>
        <authorList>
            <person name="Neafsey D.E."/>
            <person name="Barker B.M."/>
            <person name="Sharpton T.J."/>
            <person name="Stajich J.E."/>
            <person name="Park D.J."/>
            <person name="Whiston E."/>
            <person name="Hung C.-Y."/>
            <person name="McMahan C."/>
            <person name="White J."/>
            <person name="Sykes S."/>
            <person name="Heiman D."/>
            <person name="Young S."/>
            <person name="Zeng Q."/>
            <person name="Abouelleil A."/>
            <person name="Aftuck L."/>
            <person name="Bessette D."/>
            <person name="Brown A."/>
            <person name="FitzGerald M."/>
            <person name="Lui A."/>
            <person name="Macdonald J.P."/>
            <person name="Priest M."/>
            <person name="Orbach M.J."/>
            <person name="Galgiani J.N."/>
            <person name="Kirkland T.N."/>
            <person name="Cole G.T."/>
            <person name="Birren B.W."/>
            <person name="Henn M.R."/>
            <person name="Taylor J.W."/>
            <person name="Rounsley S.D."/>
        </authorList>
    </citation>
    <scope>NUCLEOTIDE SEQUENCE [LARGE SCALE GENOMIC DNA]</scope>
    <source>
        <strain evidence="6">RMSCC 3488</strain>
    </source>
</reference>
<dbReference type="Pfam" id="PF13561">
    <property type="entry name" value="adh_short_C2"/>
    <property type="match status" value="1"/>
</dbReference>
<dbReference type="InterPro" id="IPR002347">
    <property type="entry name" value="SDR_fam"/>
</dbReference>
<dbReference type="PANTHER" id="PTHR43477:SF1">
    <property type="entry name" value="DIHYDROANTICAPSIN 7-DEHYDROGENASE"/>
    <property type="match status" value="1"/>
</dbReference>
<dbReference type="InterPro" id="IPR051122">
    <property type="entry name" value="SDR_DHRS6-like"/>
</dbReference>
<evidence type="ECO:0000256" key="2">
    <source>
        <dbReference type="ARBA" id="ARBA00022857"/>
    </source>
</evidence>
<organism evidence="5 6">
    <name type="scientific">Coccidioides posadasii RMSCC 3488</name>
    <dbReference type="NCBI Taxonomy" id="454284"/>
    <lineage>
        <taxon>Eukaryota</taxon>
        <taxon>Fungi</taxon>
        <taxon>Dikarya</taxon>
        <taxon>Ascomycota</taxon>
        <taxon>Pezizomycotina</taxon>
        <taxon>Eurotiomycetes</taxon>
        <taxon>Eurotiomycetidae</taxon>
        <taxon>Onygenales</taxon>
        <taxon>Onygenaceae</taxon>
        <taxon>Coccidioides</taxon>
    </lineage>
</organism>
<sequence length="260" mass="27396">MAAYTGKNVVIIGGTQGIGLATAKLFLSHGAKVVVTGRRREPVAAAKQELGAAALVLQSDITSLDAHADLERLAEQHLGSGEVIDLLFLNVGYANLSPVSEMTEDLFDRHFNTNTRGPIFLAKRMIPHMRPGGAIVFTTSVSVDQGHPGMAVYSASKAAIYSFVQTLAAELARGKDGKEGIRVNCVSPGFVGTPTLGVVDAPKEAVATFADLGRQSTPLARIARPEEVAKAVAFLGFDATFTTGTEFLMDGGLRHLVLAH</sequence>
<dbReference type="InterPro" id="IPR036291">
    <property type="entry name" value="NAD(P)-bd_dom_sf"/>
</dbReference>
<dbReference type="FunFam" id="3.40.50.720:FF:000084">
    <property type="entry name" value="Short-chain dehydrogenase reductase"/>
    <property type="match status" value="1"/>
</dbReference>
<dbReference type="CDD" id="cd05233">
    <property type="entry name" value="SDR_c"/>
    <property type="match status" value="1"/>
</dbReference>
<proteinExistence type="inferred from homology"/>
<dbReference type="OrthoDB" id="47007at2759"/>
<evidence type="ECO:0000313" key="6">
    <source>
        <dbReference type="Proteomes" id="UP000054567"/>
    </source>
</evidence>
<feature type="domain" description="Ketoreductase" evidence="4">
    <location>
        <begin position="7"/>
        <end position="189"/>
    </location>
</feature>
<dbReference type="EMBL" id="DS268112">
    <property type="protein sequence ID" value="KMM70897.1"/>
    <property type="molecule type" value="Genomic_DNA"/>
</dbReference>
<protein>
    <submittedName>
        <fullName evidence="5">3-hydroxybutyrate dehydrogenase</fullName>
    </submittedName>
</protein>
<gene>
    <name evidence="5" type="ORF">CPAG_07206</name>
</gene>
<dbReference type="Gene3D" id="3.40.50.720">
    <property type="entry name" value="NAD(P)-binding Rossmann-like Domain"/>
    <property type="match status" value="1"/>
</dbReference>
<reference evidence="6" key="2">
    <citation type="journal article" date="2009" name="Genome Res.">
        <title>Comparative genomic analyses of the human fungal pathogens Coccidioides and their relatives.</title>
        <authorList>
            <person name="Sharpton T.J."/>
            <person name="Stajich J.E."/>
            <person name="Rounsley S.D."/>
            <person name="Gardner M.J."/>
            <person name="Wortman J.R."/>
            <person name="Jordar V.S."/>
            <person name="Maiti R."/>
            <person name="Kodira C.D."/>
            <person name="Neafsey D.E."/>
            <person name="Zeng Q."/>
            <person name="Hung C.-Y."/>
            <person name="McMahan C."/>
            <person name="Muszewska A."/>
            <person name="Grynberg M."/>
            <person name="Mandel M.A."/>
            <person name="Kellner E.M."/>
            <person name="Barker B.M."/>
            <person name="Galgiani J.N."/>
            <person name="Orbach M.J."/>
            <person name="Kirkland T.N."/>
            <person name="Cole G.T."/>
            <person name="Henn M.R."/>
            <person name="Birren B.W."/>
            <person name="Taylor J.W."/>
        </authorList>
    </citation>
    <scope>NUCLEOTIDE SEQUENCE [LARGE SCALE GENOMIC DNA]</scope>
    <source>
        <strain evidence="6">RMSCC 3488</strain>
    </source>
</reference>
<dbReference type="AlphaFoldDB" id="A0A0J6IGE5"/>
<dbReference type="InterPro" id="IPR020904">
    <property type="entry name" value="Sc_DH/Rdtase_CS"/>
</dbReference>
<dbReference type="SUPFAM" id="SSF51735">
    <property type="entry name" value="NAD(P)-binding Rossmann-fold domains"/>
    <property type="match status" value="1"/>
</dbReference>
<dbReference type="PANTHER" id="PTHR43477">
    <property type="entry name" value="DIHYDROANTICAPSIN 7-DEHYDROGENASE"/>
    <property type="match status" value="1"/>
</dbReference>
<comment type="similarity">
    <text evidence="1">Belongs to the short-chain dehydrogenases/reductases (SDR) family.</text>
</comment>
<accession>A0A0J6IGE5</accession>
<reference evidence="5 6" key="1">
    <citation type="submission" date="2007-06" db="EMBL/GenBank/DDBJ databases">
        <title>The Genome Sequence of Coccidioides posadasii RMSCC_3488.</title>
        <authorList>
            <consortium name="Coccidioides Genome Resources Consortium"/>
            <consortium name="The Broad Institute Genome Sequencing Platform"/>
            <person name="Henn M.R."/>
            <person name="Sykes S."/>
            <person name="Young S."/>
            <person name="Jaffe D."/>
            <person name="Berlin A."/>
            <person name="Alvarez P."/>
            <person name="Butler J."/>
            <person name="Gnerre S."/>
            <person name="Grabherr M."/>
            <person name="Mauceli E."/>
            <person name="Brockman W."/>
            <person name="Kodira C."/>
            <person name="Alvarado L."/>
            <person name="Zeng Q."/>
            <person name="Crawford M."/>
            <person name="Antoine C."/>
            <person name="Devon K."/>
            <person name="Galgiani J."/>
            <person name="Orsborn K."/>
            <person name="Lewis M.L."/>
            <person name="Nusbaum C."/>
            <person name="Galagan J."/>
            <person name="Birren B."/>
        </authorList>
    </citation>
    <scope>NUCLEOTIDE SEQUENCE [LARGE SCALE GENOMIC DNA]</scope>
    <source>
        <strain evidence="5 6">RMSCC 3488</strain>
    </source>
</reference>
<evidence type="ECO:0000313" key="5">
    <source>
        <dbReference type="EMBL" id="KMM70897.1"/>
    </source>
</evidence>
<dbReference type="GO" id="GO:0016491">
    <property type="term" value="F:oxidoreductase activity"/>
    <property type="evidence" value="ECO:0007669"/>
    <property type="project" value="UniProtKB-KW"/>
</dbReference>
<dbReference type="InterPro" id="IPR057326">
    <property type="entry name" value="KR_dom"/>
</dbReference>
<dbReference type="VEuPathDB" id="FungiDB:CPAG_07206"/>
<dbReference type="Proteomes" id="UP000054567">
    <property type="component" value="Unassembled WGS sequence"/>
</dbReference>